<dbReference type="EMBL" id="JAANIT010002659">
    <property type="protein sequence ID" value="KAG1535813.1"/>
    <property type="molecule type" value="Genomic_DNA"/>
</dbReference>
<dbReference type="Proteomes" id="UP000717996">
    <property type="component" value="Unassembled WGS sequence"/>
</dbReference>
<accession>A0A9P6XZ65</accession>
<sequence length="75" mass="8109">MKFTLAILGSLFAFAMTCEAFCAGGCKTGCVYNGPFSSTATRDRQCESACGSGKRFTGERYEDYCWGPTSDLCCK</sequence>
<reference evidence="2" key="1">
    <citation type="journal article" date="2020" name="Microb. Genom.">
        <title>Genetic diversity of clinical and environmental Mucorales isolates obtained from an investigation of mucormycosis cases among solid organ transplant recipients.</title>
        <authorList>
            <person name="Nguyen M.H."/>
            <person name="Kaul D."/>
            <person name="Muto C."/>
            <person name="Cheng S.J."/>
            <person name="Richter R.A."/>
            <person name="Bruno V.M."/>
            <person name="Liu G."/>
            <person name="Beyhan S."/>
            <person name="Sundermann A.J."/>
            <person name="Mounaud S."/>
            <person name="Pasculle A.W."/>
            <person name="Nierman W.C."/>
            <person name="Driscoll E."/>
            <person name="Cumbie R."/>
            <person name="Clancy C.J."/>
            <person name="Dupont C.L."/>
        </authorList>
    </citation>
    <scope>NUCLEOTIDE SEQUENCE</scope>
    <source>
        <strain evidence="2">GL16</strain>
    </source>
</reference>
<name>A0A9P6XZ65_RHIOR</name>
<feature type="signal peptide" evidence="1">
    <location>
        <begin position="1"/>
        <end position="20"/>
    </location>
</feature>
<dbReference type="AlphaFoldDB" id="A0A9P6XZ65"/>
<dbReference type="OrthoDB" id="10268461at2759"/>
<proteinExistence type="predicted"/>
<evidence type="ECO:0000313" key="3">
    <source>
        <dbReference type="Proteomes" id="UP000717996"/>
    </source>
</evidence>
<keyword evidence="1" id="KW-0732">Signal</keyword>
<evidence type="ECO:0000256" key="1">
    <source>
        <dbReference type="SAM" id="SignalP"/>
    </source>
</evidence>
<evidence type="ECO:0000313" key="2">
    <source>
        <dbReference type="EMBL" id="KAG1535813.1"/>
    </source>
</evidence>
<organism evidence="2 3">
    <name type="scientific">Rhizopus oryzae</name>
    <name type="common">Mucormycosis agent</name>
    <name type="synonym">Rhizopus arrhizus var. delemar</name>
    <dbReference type="NCBI Taxonomy" id="64495"/>
    <lineage>
        <taxon>Eukaryota</taxon>
        <taxon>Fungi</taxon>
        <taxon>Fungi incertae sedis</taxon>
        <taxon>Mucoromycota</taxon>
        <taxon>Mucoromycotina</taxon>
        <taxon>Mucoromycetes</taxon>
        <taxon>Mucorales</taxon>
        <taxon>Mucorineae</taxon>
        <taxon>Rhizopodaceae</taxon>
        <taxon>Rhizopus</taxon>
    </lineage>
</organism>
<comment type="caution">
    <text evidence="2">The sequence shown here is derived from an EMBL/GenBank/DDBJ whole genome shotgun (WGS) entry which is preliminary data.</text>
</comment>
<protein>
    <submittedName>
        <fullName evidence="2">Uncharacterized protein</fullName>
    </submittedName>
</protein>
<gene>
    <name evidence="2" type="ORF">G6F51_011327</name>
</gene>
<feature type="chain" id="PRO_5040224998" evidence="1">
    <location>
        <begin position="21"/>
        <end position="75"/>
    </location>
</feature>